<organism evidence="1 2">
    <name type="scientific">Marinobacter vulgaris</name>
    <dbReference type="NCBI Taxonomy" id="1928331"/>
    <lineage>
        <taxon>Bacteria</taxon>
        <taxon>Pseudomonadati</taxon>
        <taxon>Pseudomonadota</taxon>
        <taxon>Gammaproteobacteria</taxon>
        <taxon>Pseudomonadales</taxon>
        <taxon>Marinobacteraceae</taxon>
        <taxon>Marinobacter</taxon>
    </lineage>
</organism>
<name>A0A2V3ZLH6_9GAMM</name>
<dbReference type="AlphaFoldDB" id="A0A2V3ZLH6"/>
<keyword evidence="2" id="KW-1185">Reference proteome</keyword>
<dbReference type="EMBL" id="QFWX01000002">
    <property type="protein sequence ID" value="PXX92245.1"/>
    <property type="molecule type" value="Genomic_DNA"/>
</dbReference>
<evidence type="ECO:0000313" key="1">
    <source>
        <dbReference type="EMBL" id="PXX92245.1"/>
    </source>
</evidence>
<comment type="caution">
    <text evidence="1">The sequence shown here is derived from an EMBL/GenBank/DDBJ whole genome shotgun (WGS) entry which is preliminary data.</text>
</comment>
<dbReference type="Proteomes" id="UP000253987">
    <property type="component" value="Unassembled WGS sequence"/>
</dbReference>
<gene>
    <name evidence="1" type="ORF">DIT71_03290</name>
</gene>
<accession>A0A2V3ZLH6</accession>
<evidence type="ECO:0000313" key="2">
    <source>
        <dbReference type="Proteomes" id="UP000253987"/>
    </source>
</evidence>
<protein>
    <submittedName>
        <fullName evidence="1">Uncharacterized protein</fullName>
    </submittedName>
</protein>
<reference evidence="2" key="1">
    <citation type="submission" date="2018-05" db="EMBL/GenBank/DDBJ databases">
        <authorList>
            <person name="Lu D."/>
        </authorList>
    </citation>
    <scope>NUCLEOTIDE SEQUENCE [LARGE SCALE GENOMIC DNA]</scope>
    <source>
        <strain evidence="2">F01</strain>
    </source>
</reference>
<proteinExistence type="predicted"/>
<reference evidence="1 2" key="2">
    <citation type="submission" date="2018-06" db="EMBL/GenBank/DDBJ databases">
        <title>Marinobactersediminissp. nov, a moderately halophilic bacterium isolated from marine solar saltern.</title>
        <authorList>
            <person name="Zhang Y."/>
        </authorList>
    </citation>
    <scope>NUCLEOTIDE SEQUENCE [LARGE SCALE GENOMIC DNA]</scope>
    <source>
        <strain evidence="1 2">F01</strain>
    </source>
</reference>
<sequence length="290" mass="32777">MVLWNEVSNADGQVLAIPKSSPLGGSAVTEAKAGKDDILGLPSYYWFLPEHNAFATIRFSHSHQSIVTLQHYLKSYAENLSGYRLFNKHDKIIGYKKDKTSDKCSWFRFHYSKKLNKGERKNLLDHPEKITALVRNAELPKAVPDRRSSTTKGVDELRNLLSRMVPRGWVDEDDDEVGYTDKIDRMLNDAGVQKVSVEIPFVADQEMLKFLVEEFDENFDEGGFDRVGFKMKNKGTVWLSASSIKADVDLDLTASRTKLPTAVEIMEAVNKRRAFLLNAIEVDDLSSKTG</sequence>